<evidence type="ECO:0000256" key="4">
    <source>
        <dbReference type="ARBA" id="ARBA00023015"/>
    </source>
</evidence>
<dbReference type="Pfam" id="PF17683">
    <property type="entry name" value="TFIIF_beta_N"/>
    <property type="match status" value="1"/>
</dbReference>
<dbReference type="GO" id="GO:0005674">
    <property type="term" value="C:transcription factor TFIIF complex"/>
    <property type="evidence" value="ECO:0007669"/>
    <property type="project" value="InterPro"/>
</dbReference>
<evidence type="ECO:0000256" key="7">
    <source>
        <dbReference type="ARBA" id="ARBA00023242"/>
    </source>
</evidence>
<evidence type="ECO:0000256" key="5">
    <source>
        <dbReference type="ARBA" id="ARBA00023125"/>
    </source>
</evidence>
<protein>
    <recommendedName>
        <fullName evidence="3">Transcription initiation factor IIF subunit beta</fullName>
    </recommendedName>
    <alternativeName>
        <fullName evidence="9">TFIIF medium subunit</fullName>
    </alternativeName>
    <alternativeName>
        <fullName evidence="8">TFIIF-beta</fullName>
    </alternativeName>
</protein>
<dbReference type="SUPFAM" id="SSF50916">
    <property type="entry name" value="Rap30/74 interaction domains"/>
    <property type="match status" value="1"/>
</dbReference>
<evidence type="ECO:0000256" key="1">
    <source>
        <dbReference type="ARBA" id="ARBA00004123"/>
    </source>
</evidence>
<dbReference type="InterPro" id="IPR003196">
    <property type="entry name" value="TFIIF_beta"/>
</dbReference>
<dbReference type="Gene3D" id="1.10.10.10">
    <property type="entry name" value="Winged helix-like DNA-binding domain superfamily/Winged helix DNA-binding domain"/>
    <property type="match status" value="1"/>
</dbReference>
<evidence type="ECO:0000256" key="9">
    <source>
        <dbReference type="ARBA" id="ARBA00081863"/>
    </source>
</evidence>
<dbReference type="InterPro" id="IPR036390">
    <property type="entry name" value="WH_DNA-bd_sf"/>
</dbReference>
<evidence type="ECO:0000313" key="14">
    <source>
        <dbReference type="Proteomes" id="UP000789759"/>
    </source>
</evidence>
<dbReference type="Proteomes" id="UP000789759">
    <property type="component" value="Unassembled WGS sequence"/>
</dbReference>
<gene>
    <name evidence="13" type="ORF">CPELLU_LOCUS11743</name>
</gene>
<keyword evidence="14" id="KW-1185">Reference proteome</keyword>
<dbReference type="CDD" id="cd07980">
    <property type="entry name" value="TFIIF_beta"/>
    <property type="match status" value="1"/>
</dbReference>
<keyword evidence="4" id="KW-0805">Transcription regulation</keyword>
<feature type="domain" description="TFIIF beta subunit HTH" evidence="11">
    <location>
        <begin position="198"/>
        <end position="261"/>
    </location>
</feature>
<comment type="subcellular location">
    <subcellularLocation>
        <location evidence="1">Nucleus</location>
    </subcellularLocation>
</comment>
<dbReference type="GO" id="GO:0003677">
    <property type="term" value="F:DNA binding"/>
    <property type="evidence" value="ECO:0007669"/>
    <property type="project" value="UniProtKB-KW"/>
</dbReference>
<dbReference type="Pfam" id="PF02270">
    <property type="entry name" value="TFIIF_beta"/>
    <property type="match status" value="1"/>
</dbReference>
<name>A0A9N9HPJ9_9GLOM</name>
<dbReference type="FunFam" id="1.10.10.10:FF:000035">
    <property type="entry name" value="General transcription factor IIF subunit 2"/>
    <property type="match status" value="1"/>
</dbReference>
<dbReference type="GO" id="GO:0006367">
    <property type="term" value="P:transcription initiation at RNA polymerase II promoter"/>
    <property type="evidence" value="ECO:0007669"/>
    <property type="project" value="InterPro"/>
</dbReference>
<feature type="non-terminal residue" evidence="13">
    <location>
        <position position="312"/>
    </location>
</feature>
<sequence length="312" mass="35738">ITITMEEIFEEQNIEQTDIAFDDDEDEGDLDMSGVRQEAWIAKLPLFLFEKWADLNDDDIELAKVQVYSDPYGGPDQYKLILSDHERHADIPKEYELDVIGQQVQNNYCFCEDRNINSVSLSATVTGNFNIRPSVTADYSKKLRERTLLAAKPERTIRFLEENENRGAYVPPGDQSAVNKFSNLVPKKPKIPMEQKTTRIPKNELIDSLFGAFERYAYWTFKGLKDYVKQPESYLKEVLNEIAILDKKGHYNNCYHLKPEYSQNISAETVSVAPQGVEASLENVNNEEEYSFEAPENDEFEAGGSDDELSDD</sequence>
<keyword evidence="7" id="KW-0539">Nucleus</keyword>
<comment type="caution">
    <text evidence="13">The sequence shown here is derived from an EMBL/GenBank/DDBJ whole genome shotgun (WGS) entry which is preliminary data.</text>
</comment>
<evidence type="ECO:0000256" key="3">
    <source>
        <dbReference type="ARBA" id="ARBA00021453"/>
    </source>
</evidence>
<dbReference type="InterPro" id="IPR036388">
    <property type="entry name" value="WH-like_DNA-bd_sf"/>
</dbReference>
<dbReference type="PANTHER" id="PTHR10445:SF0">
    <property type="entry name" value="GENERAL TRANSCRIPTION FACTOR IIF SUBUNIT 2"/>
    <property type="match status" value="1"/>
</dbReference>
<dbReference type="InterPro" id="IPR040450">
    <property type="entry name" value="TFIIF_beta_HTH"/>
</dbReference>
<evidence type="ECO:0000256" key="10">
    <source>
        <dbReference type="SAM" id="MobiDB-lite"/>
    </source>
</evidence>
<feature type="domain" description="TFIIF beta subunit N-terminal" evidence="12">
    <location>
        <begin position="37"/>
        <end position="148"/>
    </location>
</feature>
<dbReference type="InterPro" id="IPR040504">
    <property type="entry name" value="TFIIF_beta_N"/>
</dbReference>
<dbReference type="PANTHER" id="PTHR10445">
    <property type="entry name" value="GENERAL TRANSCRIPTION FACTOR IIF SUBUNIT 2"/>
    <property type="match status" value="1"/>
</dbReference>
<feature type="region of interest" description="Disordered" evidence="10">
    <location>
        <begin position="287"/>
        <end position="312"/>
    </location>
</feature>
<evidence type="ECO:0000256" key="2">
    <source>
        <dbReference type="ARBA" id="ARBA00009543"/>
    </source>
</evidence>
<accession>A0A9N9HPJ9</accession>
<evidence type="ECO:0000313" key="13">
    <source>
        <dbReference type="EMBL" id="CAG8699497.1"/>
    </source>
</evidence>
<dbReference type="SUPFAM" id="SSF46785">
    <property type="entry name" value="Winged helix' DNA-binding domain"/>
    <property type="match status" value="1"/>
</dbReference>
<keyword evidence="5" id="KW-0238">DNA-binding</keyword>
<evidence type="ECO:0000259" key="12">
    <source>
        <dbReference type="Pfam" id="PF17683"/>
    </source>
</evidence>
<organism evidence="13 14">
    <name type="scientific">Cetraspora pellucida</name>
    <dbReference type="NCBI Taxonomy" id="1433469"/>
    <lineage>
        <taxon>Eukaryota</taxon>
        <taxon>Fungi</taxon>
        <taxon>Fungi incertae sedis</taxon>
        <taxon>Mucoromycota</taxon>
        <taxon>Glomeromycotina</taxon>
        <taxon>Glomeromycetes</taxon>
        <taxon>Diversisporales</taxon>
        <taxon>Gigasporaceae</taxon>
        <taxon>Cetraspora</taxon>
    </lineage>
</organism>
<dbReference type="OrthoDB" id="26094at2759"/>
<dbReference type="AlphaFoldDB" id="A0A9N9HPJ9"/>
<proteinExistence type="inferred from homology"/>
<reference evidence="13" key="1">
    <citation type="submission" date="2021-06" db="EMBL/GenBank/DDBJ databases">
        <authorList>
            <person name="Kallberg Y."/>
            <person name="Tangrot J."/>
            <person name="Rosling A."/>
        </authorList>
    </citation>
    <scope>NUCLEOTIDE SEQUENCE</scope>
    <source>
        <strain evidence="13">FL966</strain>
    </source>
</reference>
<evidence type="ECO:0000256" key="8">
    <source>
        <dbReference type="ARBA" id="ARBA00081473"/>
    </source>
</evidence>
<evidence type="ECO:0000256" key="6">
    <source>
        <dbReference type="ARBA" id="ARBA00023163"/>
    </source>
</evidence>
<evidence type="ECO:0000259" key="11">
    <source>
        <dbReference type="Pfam" id="PF02270"/>
    </source>
</evidence>
<comment type="similarity">
    <text evidence="2">Belongs to the TFIIF beta subunit family.</text>
</comment>
<dbReference type="EMBL" id="CAJVQA010010671">
    <property type="protein sequence ID" value="CAG8699497.1"/>
    <property type="molecule type" value="Genomic_DNA"/>
</dbReference>
<keyword evidence="6" id="KW-0804">Transcription</keyword>
<dbReference type="InterPro" id="IPR011039">
    <property type="entry name" value="TFIIF_interaction"/>
</dbReference>